<gene>
    <name evidence="1" type="ORF">METZ01_LOCUS420881</name>
</gene>
<accession>A0A382XA28</accession>
<evidence type="ECO:0000313" key="1">
    <source>
        <dbReference type="EMBL" id="SVD68027.1"/>
    </source>
</evidence>
<dbReference type="AlphaFoldDB" id="A0A382XA28"/>
<proteinExistence type="predicted"/>
<organism evidence="1">
    <name type="scientific">marine metagenome</name>
    <dbReference type="NCBI Taxonomy" id="408172"/>
    <lineage>
        <taxon>unclassified sequences</taxon>
        <taxon>metagenomes</taxon>
        <taxon>ecological metagenomes</taxon>
    </lineage>
</organism>
<reference evidence="1" key="1">
    <citation type="submission" date="2018-05" db="EMBL/GenBank/DDBJ databases">
        <authorList>
            <person name="Lanie J.A."/>
            <person name="Ng W.-L."/>
            <person name="Kazmierczak K.M."/>
            <person name="Andrzejewski T.M."/>
            <person name="Davidsen T.M."/>
            <person name="Wayne K.J."/>
            <person name="Tettelin H."/>
            <person name="Glass J.I."/>
            <person name="Rusch D."/>
            <person name="Podicherti R."/>
            <person name="Tsui H.-C.T."/>
            <person name="Winkler M.E."/>
        </authorList>
    </citation>
    <scope>NUCLEOTIDE SEQUENCE</scope>
</reference>
<sequence>MEKQELDFSSPVRISVSEVYQQFTKNYQYLITEFFEYQTSWLYRAYGTFKDFNKYIILAYFLKKNLFSYTELFQSKTFGEYISLPFIELEKFNIIEISKELRISKETARRKILELER</sequence>
<feature type="non-terminal residue" evidence="1">
    <location>
        <position position="117"/>
    </location>
</feature>
<dbReference type="EMBL" id="UINC01166203">
    <property type="protein sequence ID" value="SVD68027.1"/>
    <property type="molecule type" value="Genomic_DNA"/>
</dbReference>
<protein>
    <submittedName>
        <fullName evidence="1">Uncharacterized protein</fullName>
    </submittedName>
</protein>
<name>A0A382XA28_9ZZZZ</name>